<keyword evidence="3" id="KW-1185">Reference proteome</keyword>
<name>A0A2R6R117_9APHY</name>
<accession>A0A2R6R117</accession>
<evidence type="ECO:0000256" key="1">
    <source>
        <dbReference type="SAM" id="Phobius"/>
    </source>
</evidence>
<keyword evidence="1" id="KW-0472">Membrane</keyword>
<comment type="caution">
    <text evidence="2">The sequence shown here is derived from an EMBL/GenBank/DDBJ whole genome shotgun (WGS) entry which is preliminary data.</text>
</comment>
<sequence>MFFRVRAVFYQSTPTMVAFGLLWMATVGAALTAPFALRGEITTVQAGSSTIQVPEATVRHFAVSSYAMTAVYDALVVIAITHQLFFSRLRATPASEATGVSPKPVISYLKSLIRGEGLGKMSKTLLQTGLLYYFATVGMNVVALISIILPFVPVIDGLITQPSVAITNIMACRVYRQVKLGILLQYPTDAENTQLFTSVRFRAQSVLTRLGDRSGEDSCARGIELSGMHDT</sequence>
<organism evidence="2 3">
    <name type="scientific">Hermanssonia centrifuga</name>
    <dbReference type="NCBI Taxonomy" id="98765"/>
    <lineage>
        <taxon>Eukaryota</taxon>
        <taxon>Fungi</taxon>
        <taxon>Dikarya</taxon>
        <taxon>Basidiomycota</taxon>
        <taxon>Agaricomycotina</taxon>
        <taxon>Agaricomycetes</taxon>
        <taxon>Polyporales</taxon>
        <taxon>Meruliaceae</taxon>
        <taxon>Hermanssonia</taxon>
    </lineage>
</organism>
<dbReference type="Proteomes" id="UP000186601">
    <property type="component" value="Unassembled WGS sequence"/>
</dbReference>
<dbReference type="AlphaFoldDB" id="A0A2R6R117"/>
<evidence type="ECO:0000313" key="2">
    <source>
        <dbReference type="EMBL" id="PSS18935.1"/>
    </source>
</evidence>
<feature type="transmembrane region" description="Helical" evidence="1">
    <location>
        <begin position="130"/>
        <end position="152"/>
    </location>
</feature>
<dbReference type="EMBL" id="MLYV02000283">
    <property type="protein sequence ID" value="PSS18935.1"/>
    <property type="molecule type" value="Genomic_DNA"/>
</dbReference>
<dbReference type="OrthoDB" id="3230658at2759"/>
<keyword evidence="1" id="KW-0812">Transmembrane</keyword>
<gene>
    <name evidence="2" type="ORF">PHLCEN_2v3151</name>
</gene>
<evidence type="ECO:0000313" key="3">
    <source>
        <dbReference type="Proteomes" id="UP000186601"/>
    </source>
</evidence>
<reference evidence="2 3" key="1">
    <citation type="submission" date="2018-02" db="EMBL/GenBank/DDBJ databases">
        <title>Genome sequence of the basidiomycete white-rot fungus Phlebia centrifuga.</title>
        <authorList>
            <person name="Granchi Z."/>
            <person name="Peng M."/>
            <person name="de Vries R.P."/>
            <person name="Hilden K."/>
            <person name="Makela M.R."/>
            <person name="Grigoriev I."/>
            <person name="Riley R."/>
        </authorList>
    </citation>
    <scope>NUCLEOTIDE SEQUENCE [LARGE SCALE GENOMIC DNA]</scope>
    <source>
        <strain evidence="2 3">FBCC195</strain>
    </source>
</reference>
<keyword evidence="1" id="KW-1133">Transmembrane helix</keyword>
<proteinExistence type="predicted"/>
<dbReference type="STRING" id="98765.A0A2R6R117"/>
<protein>
    <submittedName>
        <fullName evidence="2">Uncharacterized protein</fullName>
    </submittedName>
</protein>